<feature type="region of interest" description="Disordered" evidence="1">
    <location>
        <begin position="30"/>
        <end position="82"/>
    </location>
</feature>
<protein>
    <submittedName>
        <fullName evidence="2">Uncharacterized protein</fullName>
    </submittedName>
</protein>
<evidence type="ECO:0000313" key="2">
    <source>
        <dbReference type="EMBL" id="GAA0237371.1"/>
    </source>
</evidence>
<name>A0ABP3DRS9_9PSEU</name>
<proteinExistence type="predicted"/>
<feature type="compositionally biased region" description="Polar residues" evidence="1">
    <location>
        <begin position="39"/>
        <end position="52"/>
    </location>
</feature>
<reference evidence="3" key="1">
    <citation type="journal article" date="2019" name="Int. J. Syst. Evol. Microbiol.">
        <title>The Global Catalogue of Microorganisms (GCM) 10K type strain sequencing project: providing services to taxonomists for standard genome sequencing and annotation.</title>
        <authorList>
            <consortium name="The Broad Institute Genomics Platform"/>
            <consortium name="The Broad Institute Genome Sequencing Center for Infectious Disease"/>
            <person name="Wu L."/>
            <person name="Ma J."/>
        </authorList>
    </citation>
    <scope>NUCLEOTIDE SEQUENCE [LARGE SCALE GENOMIC DNA]</scope>
    <source>
        <strain evidence="3">JCM 3380</strain>
    </source>
</reference>
<sequence length="82" mass="9217">MRPFGQPAGNPTNTRQSLWHLRWRLPLQIDSRAKRTNNRIRNSQRSTTSAPGQDTIGEDDPVTSSQPPHAKLVTETSILIKS</sequence>
<accession>A0ABP3DRS9</accession>
<evidence type="ECO:0000256" key="1">
    <source>
        <dbReference type="SAM" id="MobiDB-lite"/>
    </source>
</evidence>
<evidence type="ECO:0000313" key="3">
    <source>
        <dbReference type="Proteomes" id="UP001500416"/>
    </source>
</evidence>
<organism evidence="2 3">
    <name type="scientific">Saccharothrix mutabilis subsp. mutabilis</name>
    <dbReference type="NCBI Taxonomy" id="66855"/>
    <lineage>
        <taxon>Bacteria</taxon>
        <taxon>Bacillati</taxon>
        <taxon>Actinomycetota</taxon>
        <taxon>Actinomycetes</taxon>
        <taxon>Pseudonocardiales</taxon>
        <taxon>Pseudonocardiaceae</taxon>
        <taxon>Saccharothrix</taxon>
    </lineage>
</organism>
<dbReference type="Proteomes" id="UP001500416">
    <property type="component" value="Unassembled WGS sequence"/>
</dbReference>
<gene>
    <name evidence="2" type="ORF">GCM10010492_40540</name>
</gene>
<dbReference type="EMBL" id="BAAABU010000008">
    <property type="protein sequence ID" value="GAA0237371.1"/>
    <property type="molecule type" value="Genomic_DNA"/>
</dbReference>
<keyword evidence="3" id="KW-1185">Reference proteome</keyword>
<comment type="caution">
    <text evidence="2">The sequence shown here is derived from an EMBL/GenBank/DDBJ whole genome shotgun (WGS) entry which is preliminary data.</text>
</comment>